<organism evidence="1 2">
    <name type="scientific">Shinella pollutisoli</name>
    <dbReference type="NCBI Taxonomy" id="2250594"/>
    <lineage>
        <taxon>Bacteria</taxon>
        <taxon>Pseudomonadati</taxon>
        <taxon>Pseudomonadota</taxon>
        <taxon>Alphaproteobacteria</taxon>
        <taxon>Hyphomicrobiales</taxon>
        <taxon>Rhizobiaceae</taxon>
        <taxon>Shinella</taxon>
    </lineage>
</organism>
<proteinExistence type="predicted"/>
<keyword evidence="2" id="KW-1185">Reference proteome</keyword>
<comment type="caution">
    <text evidence="1">The sequence shown here is derived from an EMBL/GenBank/DDBJ whole genome shotgun (WGS) entry which is preliminary data.</text>
</comment>
<dbReference type="Proteomes" id="UP001595377">
    <property type="component" value="Unassembled WGS sequence"/>
</dbReference>
<evidence type="ECO:0000313" key="2">
    <source>
        <dbReference type="Proteomes" id="UP001595377"/>
    </source>
</evidence>
<accession>A0ABV7DKT7</accession>
<reference evidence="2" key="1">
    <citation type="journal article" date="2019" name="Int. J. Syst. Evol. Microbiol.">
        <title>The Global Catalogue of Microorganisms (GCM) 10K type strain sequencing project: providing services to taxonomists for standard genome sequencing and annotation.</title>
        <authorList>
            <consortium name="The Broad Institute Genomics Platform"/>
            <consortium name="The Broad Institute Genome Sequencing Center for Infectious Disease"/>
            <person name="Wu L."/>
            <person name="Ma J."/>
        </authorList>
    </citation>
    <scope>NUCLEOTIDE SEQUENCE [LARGE SCALE GENOMIC DNA]</scope>
    <source>
        <strain evidence="2">KCTC 52677</strain>
    </source>
</reference>
<name>A0ABV7DKT7_9HYPH</name>
<gene>
    <name evidence="1" type="ORF">ACFOHH_18360</name>
</gene>
<protein>
    <submittedName>
        <fullName evidence="1">Uncharacterized protein</fullName>
    </submittedName>
</protein>
<dbReference type="EMBL" id="JBHRSP010000032">
    <property type="protein sequence ID" value="MFC3075078.1"/>
    <property type="molecule type" value="Genomic_DNA"/>
</dbReference>
<dbReference type="RefSeq" id="WP_257315490.1">
    <property type="nucleotide sequence ID" value="NZ_JANFDG010000012.1"/>
</dbReference>
<sequence length="141" mass="14686">MAGALLSAGAAPAGATEPVQLITAEEARLPPSESDDTVRNITRGPGIDAVSPSAVGVTGTFRFAVKFKPRNGVEIDPEAVRVTYLREPHIDLTARLREFISADGIEAPAVVVPPGEHAIAIEAVDVEGRTGRGQVILTVNP</sequence>
<evidence type="ECO:0000313" key="1">
    <source>
        <dbReference type="EMBL" id="MFC3075078.1"/>
    </source>
</evidence>